<name>A0ACD3ZK70_FUSSC</name>
<dbReference type="EMBL" id="CP090038">
    <property type="protein sequence ID" value="UPL01507.1"/>
    <property type="molecule type" value="Genomic_DNA"/>
</dbReference>
<evidence type="ECO:0000313" key="1">
    <source>
        <dbReference type="EMBL" id="UPL01507.1"/>
    </source>
</evidence>
<keyword evidence="2" id="KW-1185">Reference proteome</keyword>
<reference evidence="1" key="1">
    <citation type="submission" date="2021-11" db="EMBL/GenBank/DDBJ databases">
        <title>Fusarium solani-melongenae Genome sequencing and assembly.</title>
        <authorList>
            <person name="Xie S."/>
            <person name="Huang L."/>
            <person name="Zhang X."/>
        </authorList>
    </citation>
    <scope>NUCLEOTIDE SEQUENCE</scope>
    <source>
        <strain evidence="1">CRI 24-3</strain>
    </source>
</reference>
<protein>
    <submittedName>
        <fullName evidence="1">Uncharacterized protein</fullName>
    </submittedName>
</protein>
<proteinExistence type="predicted"/>
<accession>A0ACD3ZK70</accession>
<dbReference type="Proteomes" id="UP000830768">
    <property type="component" value="Chromosome 10"/>
</dbReference>
<organism evidence="1 2">
    <name type="scientific">Fusarium solani subsp. cucurbitae</name>
    <name type="common">Neocosmosporum cucurbitae</name>
    <dbReference type="NCBI Taxonomy" id="2747967"/>
    <lineage>
        <taxon>Eukaryota</taxon>
        <taxon>Fungi</taxon>
        <taxon>Dikarya</taxon>
        <taxon>Ascomycota</taxon>
        <taxon>Pezizomycotina</taxon>
        <taxon>Sordariomycetes</taxon>
        <taxon>Hypocreomycetidae</taxon>
        <taxon>Hypocreales</taxon>
        <taxon>Nectriaceae</taxon>
        <taxon>Fusarium</taxon>
        <taxon>Fusarium solani species complex</taxon>
    </lineage>
</organism>
<evidence type="ECO:0000313" key="2">
    <source>
        <dbReference type="Proteomes" id="UP000830768"/>
    </source>
</evidence>
<sequence>MDPIPTPVTPSTRPDVWEPGDDWTGVTNQTQRKKLQNRLSQRAYRRRKKQQASQSSPSCLTVHHPRSDIINPGNEIQVQQVTLTRLPERVDDKIAALFQGCTLLTCPRRIDQITGLIRQAYEDYSLQVPRPAYLPVLIRLNVLNALARNAISMGFPPEGLCRDEAISPYSTNGPQLSDNPQPATSCPPALQPTFLQAMVVHHPWIDLLPFPQLRDNMLMYMEAGLLDDDQLCEDLLVVDDPRGLDSKPSLIVWGGPWDPRAWEANPAFLRKWGFLLRGCTEIIEGTNYWRGKRGEKRLVFEV</sequence>
<gene>
    <name evidence="1" type="ORF">LCI18_012441</name>
</gene>